<evidence type="ECO:0000313" key="2">
    <source>
        <dbReference type="EMBL" id="VDM82068.1"/>
    </source>
</evidence>
<feature type="region of interest" description="Disordered" evidence="1">
    <location>
        <begin position="154"/>
        <end position="182"/>
    </location>
</feature>
<sequence>MVDQPLLQVAVPQGTLLGMLIQTHTIKEIGTGVRPEYPSGQGDFGLNTHMPNNPSYPDSRTKSGGIGSGTQINPPYPGGIGQGAGSGARDYNTTYPGGGVGSGIGSGANNSYGGGTQQGVIGTGARPDYGTSYPGGGVGSGAYPGYSQVGGGTASYTSQYTGTRPSDQGPPPLASEYPGMKRDPEARMNERCQLKVEAHTHVYIFTYTIQ</sequence>
<gene>
    <name evidence="2" type="ORF">SVUK_LOCUS17066</name>
</gene>
<proteinExistence type="predicted"/>
<protein>
    <submittedName>
        <fullName evidence="2">Uncharacterized protein</fullName>
    </submittedName>
</protein>
<feature type="compositionally biased region" description="Polar residues" evidence="1">
    <location>
        <begin position="154"/>
        <end position="166"/>
    </location>
</feature>
<dbReference type="EMBL" id="UYYB01115893">
    <property type="protein sequence ID" value="VDM82068.1"/>
    <property type="molecule type" value="Genomic_DNA"/>
</dbReference>
<dbReference type="AlphaFoldDB" id="A0A3P7LSI3"/>
<keyword evidence="3" id="KW-1185">Reference proteome</keyword>
<feature type="region of interest" description="Disordered" evidence="1">
    <location>
        <begin position="32"/>
        <end position="71"/>
    </location>
</feature>
<name>A0A3P7LSI3_STRVU</name>
<accession>A0A3P7LSI3</accession>
<evidence type="ECO:0000313" key="3">
    <source>
        <dbReference type="Proteomes" id="UP000270094"/>
    </source>
</evidence>
<feature type="compositionally biased region" description="Polar residues" evidence="1">
    <location>
        <begin position="49"/>
        <end position="58"/>
    </location>
</feature>
<evidence type="ECO:0000256" key="1">
    <source>
        <dbReference type="SAM" id="MobiDB-lite"/>
    </source>
</evidence>
<organism evidence="2 3">
    <name type="scientific">Strongylus vulgaris</name>
    <name type="common">Blood worm</name>
    <dbReference type="NCBI Taxonomy" id="40348"/>
    <lineage>
        <taxon>Eukaryota</taxon>
        <taxon>Metazoa</taxon>
        <taxon>Ecdysozoa</taxon>
        <taxon>Nematoda</taxon>
        <taxon>Chromadorea</taxon>
        <taxon>Rhabditida</taxon>
        <taxon>Rhabditina</taxon>
        <taxon>Rhabditomorpha</taxon>
        <taxon>Strongyloidea</taxon>
        <taxon>Strongylidae</taxon>
        <taxon>Strongylus</taxon>
    </lineage>
</organism>
<dbReference type="Proteomes" id="UP000270094">
    <property type="component" value="Unassembled WGS sequence"/>
</dbReference>
<reference evidence="2 3" key="1">
    <citation type="submission" date="2018-11" db="EMBL/GenBank/DDBJ databases">
        <authorList>
            <consortium name="Pathogen Informatics"/>
        </authorList>
    </citation>
    <scope>NUCLEOTIDE SEQUENCE [LARGE SCALE GENOMIC DNA]</scope>
</reference>